<evidence type="ECO:0000313" key="3">
    <source>
        <dbReference type="Proteomes" id="UP000826656"/>
    </source>
</evidence>
<name>A0ABQ7UH50_SOLTU</name>
<evidence type="ECO:0000313" key="2">
    <source>
        <dbReference type="EMBL" id="KAH0748329.1"/>
    </source>
</evidence>
<evidence type="ECO:0000256" key="1">
    <source>
        <dbReference type="SAM" id="MobiDB-lite"/>
    </source>
</evidence>
<dbReference type="EMBL" id="JAIVGD010000019">
    <property type="protein sequence ID" value="KAH0748329.1"/>
    <property type="molecule type" value="Genomic_DNA"/>
</dbReference>
<comment type="caution">
    <text evidence="2">The sequence shown here is derived from an EMBL/GenBank/DDBJ whole genome shotgun (WGS) entry which is preliminary data.</text>
</comment>
<proteinExistence type="predicted"/>
<protein>
    <submittedName>
        <fullName evidence="2">Uncharacterized protein</fullName>
    </submittedName>
</protein>
<organism evidence="2 3">
    <name type="scientific">Solanum tuberosum</name>
    <name type="common">Potato</name>
    <dbReference type="NCBI Taxonomy" id="4113"/>
    <lineage>
        <taxon>Eukaryota</taxon>
        <taxon>Viridiplantae</taxon>
        <taxon>Streptophyta</taxon>
        <taxon>Embryophyta</taxon>
        <taxon>Tracheophyta</taxon>
        <taxon>Spermatophyta</taxon>
        <taxon>Magnoliopsida</taxon>
        <taxon>eudicotyledons</taxon>
        <taxon>Gunneridae</taxon>
        <taxon>Pentapetalae</taxon>
        <taxon>asterids</taxon>
        <taxon>lamiids</taxon>
        <taxon>Solanales</taxon>
        <taxon>Solanaceae</taxon>
        <taxon>Solanoideae</taxon>
        <taxon>Solaneae</taxon>
        <taxon>Solanum</taxon>
    </lineage>
</organism>
<sequence>MPDAFTDLKRITKSHIRAENVPILIDVPIGPCTSVIANESKARLKRGRPLGSKDQNPRKRKIKCEDDTMKESHMEVQNLNNFHIHEGINELETK</sequence>
<gene>
    <name evidence="2" type="ORF">KY290_027561</name>
</gene>
<reference evidence="2 3" key="1">
    <citation type="journal article" date="2021" name="bioRxiv">
        <title>Chromosome-scale and haplotype-resolved genome assembly of a tetraploid potato cultivar.</title>
        <authorList>
            <person name="Sun H."/>
            <person name="Jiao W.-B."/>
            <person name="Krause K."/>
            <person name="Campoy J.A."/>
            <person name="Goel M."/>
            <person name="Folz-Donahue K."/>
            <person name="Kukat C."/>
            <person name="Huettel B."/>
            <person name="Schneeberger K."/>
        </authorList>
    </citation>
    <scope>NUCLEOTIDE SEQUENCE [LARGE SCALE GENOMIC DNA]</scope>
    <source>
        <strain evidence="2">SolTubOtavaFocal</strain>
        <tissue evidence="2">Leaves</tissue>
    </source>
</reference>
<keyword evidence="3" id="KW-1185">Reference proteome</keyword>
<feature type="region of interest" description="Disordered" evidence="1">
    <location>
        <begin position="43"/>
        <end position="65"/>
    </location>
</feature>
<dbReference type="Proteomes" id="UP000826656">
    <property type="component" value="Unassembled WGS sequence"/>
</dbReference>
<accession>A0ABQ7UH50</accession>